<protein>
    <submittedName>
        <fullName evidence="2">Uncharacterized protein</fullName>
    </submittedName>
</protein>
<organism evidence="2 3">
    <name type="scientific">Clostridium algifaecis</name>
    <dbReference type="NCBI Taxonomy" id="1472040"/>
    <lineage>
        <taxon>Bacteria</taxon>
        <taxon>Bacillati</taxon>
        <taxon>Bacillota</taxon>
        <taxon>Clostridia</taxon>
        <taxon>Eubacteriales</taxon>
        <taxon>Clostridiaceae</taxon>
        <taxon>Clostridium</taxon>
    </lineage>
</organism>
<accession>A0ABS4KSJ3</accession>
<keyword evidence="1" id="KW-1133">Transmembrane helix</keyword>
<feature type="transmembrane region" description="Helical" evidence="1">
    <location>
        <begin position="6"/>
        <end position="26"/>
    </location>
</feature>
<keyword evidence="3" id="KW-1185">Reference proteome</keyword>
<sequence length="175" mass="21108">MSKNFHLFYIIYLLIIEILILIAIIIRINNEFLKFSYDRYKLVINIGIKRTKIDVICDNIALVHIENYISKNSNIKDFKIIFLSNSKFRNKRMVPINVEFLKRHPYVAYEYNKIKILHPEWNIYYTIIKRGGLKKYLLLDSVYKSCVHANFTEAAIDKIKYYRENSENYDKMYKS</sequence>
<evidence type="ECO:0000313" key="3">
    <source>
        <dbReference type="Proteomes" id="UP001519307"/>
    </source>
</evidence>
<evidence type="ECO:0000256" key="1">
    <source>
        <dbReference type="SAM" id="Phobius"/>
    </source>
</evidence>
<comment type="caution">
    <text evidence="2">The sequence shown here is derived from an EMBL/GenBank/DDBJ whole genome shotgun (WGS) entry which is preliminary data.</text>
</comment>
<keyword evidence="1" id="KW-0472">Membrane</keyword>
<dbReference type="RefSeq" id="WP_245331494.1">
    <property type="nucleotide sequence ID" value="NZ_JAGGLM010000004.1"/>
</dbReference>
<gene>
    <name evidence="2" type="ORF">J2Z42_001041</name>
</gene>
<name>A0ABS4KSJ3_9CLOT</name>
<evidence type="ECO:0000313" key="2">
    <source>
        <dbReference type="EMBL" id="MBP2032376.1"/>
    </source>
</evidence>
<keyword evidence="1" id="KW-0812">Transmembrane</keyword>
<reference evidence="2 3" key="1">
    <citation type="submission" date="2021-03" db="EMBL/GenBank/DDBJ databases">
        <title>Genomic Encyclopedia of Type Strains, Phase IV (KMG-IV): sequencing the most valuable type-strain genomes for metagenomic binning, comparative biology and taxonomic classification.</title>
        <authorList>
            <person name="Goeker M."/>
        </authorList>
    </citation>
    <scope>NUCLEOTIDE SEQUENCE [LARGE SCALE GENOMIC DNA]</scope>
    <source>
        <strain evidence="2 3">DSM 28783</strain>
    </source>
</reference>
<dbReference type="EMBL" id="JAGGLM010000004">
    <property type="protein sequence ID" value="MBP2032376.1"/>
    <property type="molecule type" value="Genomic_DNA"/>
</dbReference>
<proteinExistence type="predicted"/>
<dbReference type="Proteomes" id="UP001519307">
    <property type="component" value="Unassembled WGS sequence"/>
</dbReference>